<evidence type="ECO:0000313" key="6">
    <source>
        <dbReference type="Proteomes" id="UP001283361"/>
    </source>
</evidence>
<comment type="similarity">
    <text evidence="1">Belongs to the SEN15 family.</text>
</comment>
<dbReference type="InterPro" id="IPR028002">
    <property type="entry name" value="Myb_DNA-bind_5"/>
</dbReference>
<dbReference type="EMBL" id="JAWDGP010004156">
    <property type="protein sequence ID" value="KAK3767316.1"/>
    <property type="molecule type" value="Genomic_DNA"/>
</dbReference>
<dbReference type="AlphaFoldDB" id="A0AAE0ZEA1"/>
<feature type="compositionally biased region" description="Basic residues" evidence="3">
    <location>
        <begin position="1"/>
        <end position="10"/>
    </location>
</feature>
<feature type="domain" description="Myb-like" evidence="4">
    <location>
        <begin position="5"/>
        <end position="77"/>
    </location>
</feature>
<comment type="caution">
    <text evidence="5">The sequence shown here is derived from an EMBL/GenBank/DDBJ whole genome shotgun (WGS) entry which is preliminary data.</text>
</comment>
<accession>A0AAE0ZEA1</accession>
<proteinExistence type="inferred from homology"/>
<protein>
    <recommendedName>
        <fullName evidence="4">Myb-like domain-containing protein</fullName>
    </recommendedName>
</protein>
<name>A0AAE0ZEA1_9GAST</name>
<dbReference type="InterPro" id="IPR001005">
    <property type="entry name" value="SANT/Myb"/>
</dbReference>
<feature type="compositionally biased region" description="Polar residues" evidence="3">
    <location>
        <begin position="187"/>
        <end position="197"/>
    </location>
</feature>
<evidence type="ECO:0000259" key="4">
    <source>
        <dbReference type="PROSITE" id="PS50090"/>
    </source>
</evidence>
<dbReference type="Proteomes" id="UP001283361">
    <property type="component" value="Unassembled WGS sequence"/>
</dbReference>
<dbReference type="SUPFAM" id="SSF53032">
    <property type="entry name" value="tRNA-intron endonuclease catalytic domain-like"/>
    <property type="match status" value="1"/>
</dbReference>
<organism evidence="5 6">
    <name type="scientific">Elysia crispata</name>
    <name type="common">lettuce slug</name>
    <dbReference type="NCBI Taxonomy" id="231223"/>
    <lineage>
        <taxon>Eukaryota</taxon>
        <taxon>Metazoa</taxon>
        <taxon>Spiralia</taxon>
        <taxon>Lophotrochozoa</taxon>
        <taxon>Mollusca</taxon>
        <taxon>Gastropoda</taxon>
        <taxon>Heterobranchia</taxon>
        <taxon>Euthyneura</taxon>
        <taxon>Panpulmonata</taxon>
        <taxon>Sacoglossa</taxon>
        <taxon>Placobranchoidea</taxon>
        <taxon>Plakobranchidae</taxon>
        <taxon>Elysia</taxon>
    </lineage>
</organism>
<feature type="compositionally biased region" description="Polar residues" evidence="3">
    <location>
        <begin position="147"/>
        <end position="167"/>
    </location>
</feature>
<evidence type="ECO:0000256" key="2">
    <source>
        <dbReference type="ARBA" id="ARBA00022694"/>
    </source>
</evidence>
<dbReference type="InterPro" id="IPR011856">
    <property type="entry name" value="tRNA_endonuc-like_dom_sf"/>
</dbReference>
<evidence type="ECO:0000256" key="1">
    <source>
        <dbReference type="ARBA" id="ARBA00006091"/>
    </source>
</evidence>
<dbReference type="GO" id="GO:0005634">
    <property type="term" value="C:nucleus"/>
    <property type="evidence" value="ECO:0007669"/>
    <property type="project" value="UniProtKB-ARBA"/>
</dbReference>
<reference evidence="5" key="1">
    <citation type="journal article" date="2023" name="G3 (Bethesda)">
        <title>A reference genome for the long-term kleptoplast-retaining sea slug Elysia crispata morphotype clarki.</title>
        <authorList>
            <person name="Eastman K.E."/>
            <person name="Pendleton A.L."/>
            <person name="Shaikh M.A."/>
            <person name="Suttiyut T."/>
            <person name="Ogas R."/>
            <person name="Tomko P."/>
            <person name="Gavelis G."/>
            <person name="Widhalm J.R."/>
            <person name="Wisecaver J.H."/>
        </authorList>
    </citation>
    <scope>NUCLEOTIDE SEQUENCE</scope>
    <source>
        <strain evidence="5">ECLA1</strain>
    </source>
</reference>
<dbReference type="InterPro" id="IPR036167">
    <property type="entry name" value="tRNA_intron_Endo_cat-like_sf"/>
</dbReference>
<dbReference type="SMART" id="SM00717">
    <property type="entry name" value="SANT"/>
    <property type="match status" value="1"/>
</dbReference>
<feature type="region of interest" description="Disordered" evidence="3">
    <location>
        <begin position="147"/>
        <end position="199"/>
    </location>
</feature>
<gene>
    <name evidence="5" type="ORF">RRG08_050867</name>
</gene>
<sequence length="448" mass="50721">MASRSKRMRKPNFSDKETTKLLELVDSHTGSIMETANTQKANEMKKKTWQLIANEVSAISLVRRDKNECRKKWRDLKQAVTAYKTHRRSTGGGPSKTEPVYYDWILKILEQSVSQVKDIPVCSPYSWADPINIKHEDLSVVHTNSDSVFTSTPAEGNTIGKTASSEKGYSPPPLPLAPSEEAHEMAPNSNKMNNSQAKCELQQHPGMAANCANIFLKAAARKRPPTEAFSGDGDPRLWDEWLKVQIEYYKVKTELAREQLRKLRGDNSGYIMAYATDDPAMTVKHPLLEDFLQQNPGCDEESAEKAFLVYQDLTEVRNWWFTEMAYSEALERPYITGQVSRRLPRQAVLPIGVEERISLHDVQTFFCKIFASGAPVKSLTLAVNELDSTVVYYKLTSGLSPPDPPEVTTQRKQDRDAQFDRKRRHLAACVQQAMKRTSREVFGNIAME</sequence>
<dbReference type="Pfam" id="PF13873">
    <property type="entry name" value="Myb_DNA-bind_5"/>
    <property type="match status" value="1"/>
</dbReference>
<keyword evidence="6" id="KW-1185">Reference proteome</keyword>
<dbReference type="PANTHER" id="PTHR28582:SF1">
    <property type="entry name" value="TRNA-SPLICING ENDONUCLEASE SUBUNIT SEN15"/>
    <property type="match status" value="1"/>
</dbReference>
<keyword evidence="2" id="KW-0819">tRNA processing</keyword>
<dbReference type="Gene3D" id="3.40.1350.10">
    <property type="match status" value="1"/>
</dbReference>
<dbReference type="GO" id="GO:0006388">
    <property type="term" value="P:tRNA splicing, via endonucleolytic cleavage and ligation"/>
    <property type="evidence" value="ECO:0007669"/>
    <property type="project" value="InterPro"/>
</dbReference>
<dbReference type="GO" id="GO:0003676">
    <property type="term" value="F:nucleic acid binding"/>
    <property type="evidence" value="ECO:0007669"/>
    <property type="project" value="InterPro"/>
</dbReference>
<dbReference type="PROSITE" id="PS50090">
    <property type="entry name" value="MYB_LIKE"/>
    <property type="match status" value="1"/>
</dbReference>
<dbReference type="PANTHER" id="PTHR28582">
    <property type="entry name" value="TRNA-SPLICING ENDONUCLEASE SUBUNIT SEN15"/>
    <property type="match status" value="1"/>
</dbReference>
<evidence type="ECO:0000256" key="3">
    <source>
        <dbReference type="SAM" id="MobiDB-lite"/>
    </source>
</evidence>
<dbReference type="InterPro" id="IPR018593">
    <property type="entry name" value="tRNA-endonuc_su_Sen15"/>
</dbReference>
<dbReference type="Gene3D" id="1.10.10.60">
    <property type="entry name" value="Homeodomain-like"/>
    <property type="match status" value="1"/>
</dbReference>
<evidence type="ECO:0000313" key="5">
    <source>
        <dbReference type="EMBL" id="KAK3767316.1"/>
    </source>
</evidence>
<dbReference type="Pfam" id="PF09631">
    <property type="entry name" value="Sen15"/>
    <property type="match status" value="1"/>
</dbReference>
<feature type="region of interest" description="Disordered" evidence="3">
    <location>
        <begin position="1"/>
        <end position="20"/>
    </location>
</feature>